<evidence type="ECO:0000313" key="2">
    <source>
        <dbReference type="EMBL" id="JAI05076.1"/>
    </source>
</evidence>
<evidence type="ECO:0000256" key="1">
    <source>
        <dbReference type="SAM" id="Phobius"/>
    </source>
</evidence>
<name>A0A0E9XT86_ANGAN</name>
<dbReference type="EMBL" id="GBXM01003502">
    <property type="protein sequence ID" value="JAI05076.1"/>
    <property type="molecule type" value="Transcribed_RNA"/>
</dbReference>
<protein>
    <recommendedName>
        <fullName evidence="3">Ig-like domain-containing protein</fullName>
    </recommendedName>
</protein>
<proteinExistence type="predicted"/>
<dbReference type="SUPFAM" id="SSF48726">
    <property type="entry name" value="Immunoglobulin"/>
    <property type="match status" value="1"/>
</dbReference>
<dbReference type="InterPro" id="IPR013783">
    <property type="entry name" value="Ig-like_fold"/>
</dbReference>
<dbReference type="InterPro" id="IPR036179">
    <property type="entry name" value="Ig-like_dom_sf"/>
</dbReference>
<dbReference type="AlphaFoldDB" id="A0A0E9XT86"/>
<keyword evidence="1" id="KW-0472">Membrane</keyword>
<accession>A0A0E9XT86</accession>
<sequence length="151" mass="16789">MDMFPDIARFKWKEGNNDVASANQKVLEQKMESGTASMLIIDEIKAESKHTCTVEHEGTTKGIQKEIPAGPIIEVDPGANSRVETEVPVCNGTQPKQIDLHRISDESFGLSRSLYLASLTYTLMILKSVGYFGVACLIMFKRSTNRPVKRI</sequence>
<keyword evidence="1" id="KW-0812">Transmembrane</keyword>
<dbReference type="Gene3D" id="2.60.40.10">
    <property type="entry name" value="Immunoglobulins"/>
    <property type="match status" value="1"/>
</dbReference>
<organism evidence="2">
    <name type="scientific">Anguilla anguilla</name>
    <name type="common">European freshwater eel</name>
    <name type="synonym">Muraena anguilla</name>
    <dbReference type="NCBI Taxonomy" id="7936"/>
    <lineage>
        <taxon>Eukaryota</taxon>
        <taxon>Metazoa</taxon>
        <taxon>Chordata</taxon>
        <taxon>Craniata</taxon>
        <taxon>Vertebrata</taxon>
        <taxon>Euteleostomi</taxon>
        <taxon>Actinopterygii</taxon>
        <taxon>Neopterygii</taxon>
        <taxon>Teleostei</taxon>
        <taxon>Anguilliformes</taxon>
        <taxon>Anguillidae</taxon>
        <taxon>Anguilla</taxon>
    </lineage>
</organism>
<reference evidence="2" key="2">
    <citation type="journal article" date="2015" name="Fish Shellfish Immunol.">
        <title>Early steps in the European eel (Anguilla anguilla)-Vibrio vulnificus interaction in the gills: Role of the RtxA13 toxin.</title>
        <authorList>
            <person name="Callol A."/>
            <person name="Pajuelo D."/>
            <person name="Ebbesson L."/>
            <person name="Teles M."/>
            <person name="MacKenzie S."/>
            <person name="Amaro C."/>
        </authorList>
    </citation>
    <scope>NUCLEOTIDE SEQUENCE</scope>
</reference>
<evidence type="ECO:0008006" key="3">
    <source>
        <dbReference type="Google" id="ProtNLM"/>
    </source>
</evidence>
<keyword evidence="1" id="KW-1133">Transmembrane helix</keyword>
<feature type="transmembrane region" description="Helical" evidence="1">
    <location>
        <begin position="114"/>
        <end position="140"/>
    </location>
</feature>
<reference evidence="2" key="1">
    <citation type="submission" date="2014-11" db="EMBL/GenBank/DDBJ databases">
        <authorList>
            <person name="Amaro Gonzalez C."/>
        </authorList>
    </citation>
    <scope>NUCLEOTIDE SEQUENCE</scope>
</reference>